<evidence type="ECO:0000256" key="3">
    <source>
        <dbReference type="ARBA" id="ARBA00023157"/>
    </source>
</evidence>
<reference evidence="6" key="1">
    <citation type="submission" date="2018-05" db="EMBL/GenBank/DDBJ databases">
        <title>Leptospira yasudae sp. nov. and Leptospira stimsonii sp. nov., two pathogenic species of the genus Leptospira isolated from environmental sources.</title>
        <authorList>
            <person name="Casanovas-Massana A."/>
            <person name="Hamond C."/>
            <person name="Santos L.A."/>
            <person name="Hacker K.P."/>
            <person name="Balassiano I."/>
            <person name="Medeiros M.A."/>
            <person name="Reis M.G."/>
            <person name="Ko A.I."/>
            <person name="Wunder E.A."/>
        </authorList>
    </citation>
    <scope>NUCLEOTIDE SEQUENCE [LARGE SCALE GENOMIC DNA]</scope>
    <source>
        <strain evidence="6">B21</strain>
    </source>
</reference>
<accession>A0ABX9M9I3</accession>
<keyword evidence="4" id="KW-0325">Glycoprotein</keyword>
<dbReference type="EMBL" id="QHCR01000001">
    <property type="protein sequence ID" value="RHX81948.1"/>
    <property type="molecule type" value="Genomic_DNA"/>
</dbReference>
<name>A0ABX9M9I3_9LEPT</name>
<evidence type="ECO:0000256" key="4">
    <source>
        <dbReference type="ARBA" id="ARBA00023180"/>
    </source>
</evidence>
<dbReference type="Gene3D" id="2.120.10.30">
    <property type="entry name" value="TolB, C-terminal domain"/>
    <property type="match status" value="1"/>
</dbReference>
<keyword evidence="2" id="KW-0378">Hydrolase</keyword>
<dbReference type="PANTHER" id="PTHR11799">
    <property type="entry name" value="PARAOXONASE"/>
    <property type="match status" value="1"/>
</dbReference>
<dbReference type="InterPro" id="IPR011042">
    <property type="entry name" value="6-blade_b-propeller_TolB-like"/>
</dbReference>
<sequence>MKRPNLLKRTETCGNSSGISLGTMLLLLFASAISLTNCGADIKAVGPTAAACTRIEGLPGPEDLALDKEERILYISSHERRISDQTGKIYWIDLKNSSVPKELPVKFPPEFRPHGMSLLKTKDVYRLYVISHPTLYKIHTVEIFERKGKDWSHVGTLSDPLITSPNDLSVASENEIYLSNDHGSGGFLRYLWDDLFGLKRGEIAYYDGKTWSNLGNPLSYGNGILYAPDSKGNEFLYRSGYMDQSVFQFPIRREQGKAVLGEARQIRINSGSDNLELDSKGRIFVVGHGSTYKFLRHAKNPDYLAPTQVFRISPDGSFEEVFATDGSLISAGSTAIPFEGRLYIAQVFNPFILNCEYSD</sequence>
<evidence type="ECO:0000313" key="6">
    <source>
        <dbReference type="Proteomes" id="UP000285569"/>
    </source>
</evidence>
<proteinExistence type="inferred from homology"/>
<dbReference type="SUPFAM" id="SSF63829">
    <property type="entry name" value="Calcium-dependent phosphotriesterase"/>
    <property type="match status" value="1"/>
</dbReference>
<keyword evidence="3" id="KW-1015">Disulfide bond</keyword>
<dbReference type="PANTHER" id="PTHR11799:SF12">
    <property type="entry name" value="PARAOXONASE-RELATED"/>
    <property type="match status" value="1"/>
</dbReference>
<comment type="similarity">
    <text evidence="1">Belongs to the paraoxonase family.</text>
</comment>
<keyword evidence="6" id="KW-1185">Reference proteome</keyword>
<dbReference type="InterPro" id="IPR051288">
    <property type="entry name" value="Serum_paraoxonase/arylesterase"/>
</dbReference>
<reference evidence="5 6" key="2">
    <citation type="journal article" date="2020" name="Int. J. Syst. Evol. Microbiol.">
        <title>Leptospira yasudae sp. nov. and Leptospira stimsonii sp. nov., two new species of the pathogenic group isolated from environmental sources.</title>
        <authorList>
            <person name="Casanovas-Massana A."/>
            <person name="Hamond C."/>
            <person name="Santos L.A."/>
            <person name="de Oliveira D."/>
            <person name="Hacker K.P."/>
            <person name="Balassiano I."/>
            <person name="Costa F."/>
            <person name="Medeiros M.A."/>
            <person name="Reis M.G."/>
            <person name="Ko A.I."/>
            <person name="Wunder E.A."/>
        </authorList>
    </citation>
    <scope>NUCLEOTIDE SEQUENCE [LARGE SCALE GENOMIC DNA]</scope>
    <source>
        <strain evidence="5 6">B21</strain>
    </source>
</reference>
<comment type="caution">
    <text evidence="5">The sequence shown here is derived from an EMBL/GenBank/DDBJ whole genome shotgun (WGS) entry which is preliminary data.</text>
</comment>
<dbReference type="InterPro" id="IPR002640">
    <property type="entry name" value="Arylesterase"/>
</dbReference>
<evidence type="ECO:0000313" key="5">
    <source>
        <dbReference type="EMBL" id="RHX81948.1"/>
    </source>
</evidence>
<evidence type="ECO:0000256" key="1">
    <source>
        <dbReference type="ARBA" id="ARBA00008595"/>
    </source>
</evidence>
<dbReference type="Pfam" id="PF01731">
    <property type="entry name" value="Arylesterase"/>
    <property type="match status" value="1"/>
</dbReference>
<organism evidence="5 6">
    <name type="scientific">Leptospira yasudae</name>
    <dbReference type="NCBI Taxonomy" id="2202201"/>
    <lineage>
        <taxon>Bacteria</taxon>
        <taxon>Pseudomonadati</taxon>
        <taxon>Spirochaetota</taxon>
        <taxon>Spirochaetia</taxon>
        <taxon>Leptospirales</taxon>
        <taxon>Leptospiraceae</taxon>
        <taxon>Leptospira</taxon>
    </lineage>
</organism>
<evidence type="ECO:0000256" key="2">
    <source>
        <dbReference type="ARBA" id="ARBA00022801"/>
    </source>
</evidence>
<dbReference type="Proteomes" id="UP000285569">
    <property type="component" value="Unassembled WGS sequence"/>
</dbReference>
<gene>
    <name evidence="5" type="ORF">DLM77_00290</name>
</gene>
<protein>
    <submittedName>
        <fullName evidence="5">Arylesterase</fullName>
    </submittedName>
</protein>